<keyword evidence="3" id="KW-1003">Cell membrane</keyword>
<feature type="transmembrane region" description="Helical" evidence="7">
    <location>
        <begin position="216"/>
        <end position="234"/>
    </location>
</feature>
<dbReference type="RefSeq" id="WP_149818198.1">
    <property type="nucleotide sequence ID" value="NZ_VUOA01000022.1"/>
</dbReference>
<dbReference type="OrthoDB" id="7605542at2"/>
<feature type="transmembrane region" description="Helical" evidence="7">
    <location>
        <begin position="365"/>
        <end position="387"/>
    </location>
</feature>
<dbReference type="AlphaFoldDB" id="A0A5B2VCY5"/>
<evidence type="ECO:0000256" key="5">
    <source>
        <dbReference type="ARBA" id="ARBA00022989"/>
    </source>
</evidence>
<evidence type="ECO:0000256" key="6">
    <source>
        <dbReference type="ARBA" id="ARBA00023136"/>
    </source>
</evidence>
<protein>
    <submittedName>
        <fullName evidence="8">Oligosaccharide flippase family protein</fullName>
    </submittedName>
</protein>
<reference evidence="8 9" key="1">
    <citation type="submission" date="2019-09" db="EMBL/GenBank/DDBJ databases">
        <title>Salinarimonas rosea gen. nov., sp. nov., a new member of the a-2 subgroup of the Proteobacteria.</title>
        <authorList>
            <person name="Liu J."/>
        </authorList>
    </citation>
    <scope>NUCLEOTIDE SEQUENCE [LARGE SCALE GENOMIC DNA]</scope>
    <source>
        <strain evidence="8 9">BN140002</strain>
    </source>
</reference>
<feature type="transmembrane region" description="Helical" evidence="7">
    <location>
        <begin position="393"/>
        <end position="411"/>
    </location>
</feature>
<name>A0A5B2VCY5_9HYPH</name>
<comment type="similarity">
    <text evidence="2">Belongs to the polysaccharide synthase family.</text>
</comment>
<evidence type="ECO:0000256" key="7">
    <source>
        <dbReference type="SAM" id="Phobius"/>
    </source>
</evidence>
<gene>
    <name evidence="8" type="ORF">F0L46_13105</name>
</gene>
<feature type="transmembrane region" description="Helical" evidence="7">
    <location>
        <begin position="26"/>
        <end position="47"/>
    </location>
</feature>
<accession>A0A5B2VCY5</accession>
<sequence length="477" mass="52626">MHPDEPTSPPSDDGLRRKALTGAAMMAARQLVSIFLKLIGVVLITRYLGPERYGSYVAALGVYQFLVAVGSVGINIALLRHEGDLDRSYIGTATTIVVIISAILLILIELAMPSLAWFIGVQGFAELARWLFLALPLQLLILIPMTQIERRLDYKPLTMIEISGQVLYYSIAAPLIISGEGPVALVAAYLLQQIATIIITHLYIGRAPNLNWDTNIARTIISSGITFSLANWIWMGRSLVNPLIIGSQLGAYAVGIVSLVVGILEMLTILKFVAWRLTIAVIARFPDDHDRIRRAITQGMELQIISTGTFLLGFGWLGHWIVPIAFGERWLPALELYPYVAIVYLTTAPFNMMTATMSALGFNKYLAYFHVSYIVSFATAAFILVPIFGIRGYGLGEIAALPTYLLLHALLTRQIGAPNYRIAALWWTAAAIGLFWRELGVWAIVAPFAVLGLPVSWKRLYGYITSVYPGMSQRRSP</sequence>
<reference evidence="8 9" key="2">
    <citation type="submission" date="2019-09" db="EMBL/GenBank/DDBJ databases">
        <authorList>
            <person name="Jin C."/>
        </authorList>
    </citation>
    <scope>NUCLEOTIDE SEQUENCE [LARGE SCALE GENOMIC DNA]</scope>
    <source>
        <strain evidence="8 9">BN140002</strain>
    </source>
</reference>
<dbReference type="PANTHER" id="PTHR30250">
    <property type="entry name" value="PST FAMILY PREDICTED COLANIC ACID TRANSPORTER"/>
    <property type="match status" value="1"/>
</dbReference>
<evidence type="ECO:0000256" key="1">
    <source>
        <dbReference type="ARBA" id="ARBA00004651"/>
    </source>
</evidence>
<feature type="transmembrane region" description="Helical" evidence="7">
    <location>
        <begin position="53"/>
        <end position="77"/>
    </location>
</feature>
<evidence type="ECO:0000256" key="4">
    <source>
        <dbReference type="ARBA" id="ARBA00022692"/>
    </source>
</evidence>
<dbReference type="EMBL" id="VUOA01000022">
    <property type="protein sequence ID" value="KAA2236921.1"/>
    <property type="molecule type" value="Genomic_DNA"/>
</dbReference>
<comment type="caution">
    <text evidence="8">The sequence shown here is derived from an EMBL/GenBank/DDBJ whole genome shotgun (WGS) entry which is preliminary data.</text>
</comment>
<dbReference type="Proteomes" id="UP000323142">
    <property type="component" value="Unassembled WGS sequence"/>
</dbReference>
<feature type="transmembrane region" description="Helical" evidence="7">
    <location>
        <begin position="336"/>
        <end position="353"/>
    </location>
</feature>
<evidence type="ECO:0000256" key="2">
    <source>
        <dbReference type="ARBA" id="ARBA00007430"/>
    </source>
</evidence>
<feature type="transmembrane region" description="Helical" evidence="7">
    <location>
        <begin position="183"/>
        <end position="204"/>
    </location>
</feature>
<dbReference type="InterPro" id="IPR050833">
    <property type="entry name" value="Poly_Biosynth_Transport"/>
</dbReference>
<feature type="transmembrane region" description="Helical" evidence="7">
    <location>
        <begin position="418"/>
        <end position="436"/>
    </location>
</feature>
<feature type="transmembrane region" description="Helical" evidence="7">
    <location>
        <begin position="254"/>
        <end position="283"/>
    </location>
</feature>
<keyword evidence="5 7" id="KW-1133">Transmembrane helix</keyword>
<dbReference type="PANTHER" id="PTHR30250:SF10">
    <property type="entry name" value="LIPOPOLYSACCHARIDE BIOSYNTHESIS PROTEIN WZXC"/>
    <property type="match status" value="1"/>
</dbReference>
<keyword evidence="6 7" id="KW-0472">Membrane</keyword>
<proteinExistence type="inferred from homology"/>
<dbReference type="Pfam" id="PF13440">
    <property type="entry name" value="Polysacc_synt_3"/>
    <property type="match status" value="1"/>
</dbReference>
<feature type="transmembrane region" description="Helical" evidence="7">
    <location>
        <begin position="304"/>
        <end position="324"/>
    </location>
</feature>
<dbReference type="GO" id="GO:0005886">
    <property type="term" value="C:plasma membrane"/>
    <property type="evidence" value="ECO:0007669"/>
    <property type="project" value="UniProtKB-SubCell"/>
</dbReference>
<evidence type="ECO:0000313" key="8">
    <source>
        <dbReference type="EMBL" id="KAA2236921.1"/>
    </source>
</evidence>
<evidence type="ECO:0000313" key="9">
    <source>
        <dbReference type="Proteomes" id="UP000323142"/>
    </source>
</evidence>
<organism evidence="8 9">
    <name type="scientific">Salinarimonas soli</name>
    <dbReference type="NCBI Taxonomy" id="1638099"/>
    <lineage>
        <taxon>Bacteria</taxon>
        <taxon>Pseudomonadati</taxon>
        <taxon>Pseudomonadota</taxon>
        <taxon>Alphaproteobacteria</taxon>
        <taxon>Hyphomicrobiales</taxon>
        <taxon>Salinarimonadaceae</taxon>
        <taxon>Salinarimonas</taxon>
    </lineage>
</organism>
<evidence type="ECO:0000256" key="3">
    <source>
        <dbReference type="ARBA" id="ARBA00022475"/>
    </source>
</evidence>
<comment type="subcellular location">
    <subcellularLocation>
        <location evidence="1">Cell membrane</location>
        <topology evidence="1">Multi-pass membrane protein</topology>
    </subcellularLocation>
</comment>
<feature type="transmembrane region" description="Helical" evidence="7">
    <location>
        <begin position="128"/>
        <end position="145"/>
    </location>
</feature>
<keyword evidence="4 7" id="KW-0812">Transmembrane</keyword>
<keyword evidence="9" id="KW-1185">Reference proteome</keyword>